<dbReference type="Pfam" id="PF11823">
    <property type="entry name" value="Se_S_carrier"/>
    <property type="match status" value="1"/>
</dbReference>
<evidence type="ECO:0000259" key="1">
    <source>
        <dbReference type="Pfam" id="PF11823"/>
    </source>
</evidence>
<accession>A0A9D1VWD4</accession>
<reference evidence="2" key="2">
    <citation type="submission" date="2021-04" db="EMBL/GenBank/DDBJ databases">
        <authorList>
            <person name="Gilroy R."/>
        </authorList>
    </citation>
    <scope>NUCLEOTIDE SEQUENCE</scope>
    <source>
        <strain evidence="2">ChiSjej5B23-15282</strain>
    </source>
</reference>
<organism evidence="2 3">
    <name type="scientific">Candidatus Mediterraneibacter caccavium</name>
    <dbReference type="NCBI Taxonomy" id="2838661"/>
    <lineage>
        <taxon>Bacteria</taxon>
        <taxon>Bacillati</taxon>
        <taxon>Bacillota</taxon>
        <taxon>Clostridia</taxon>
        <taxon>Lachnospirales</taxon>
        <taxon>Lachnospiraceae</taxon>
        <taxon>Mediterraneibacter</taxon>
    </lineage>
</organism>
<feature type="domain" description="Putative Se/S carrier protein-like" evidence="1">
    <location>
        <begin position="8"/>
        <end position="75"/>
    </location>
</feature>
<comment type="caution">
    <text evidence="2">The sequence shown here is derived from an EMBL/GenBank/DDBJ whole genome shotgun (WGS) entry which is preliminary data.</text>
</comment>
<dbReference type="AlphaFoldDB" id="A0A9D1VWD4"/>
<sequence>MREKELRLVVTFHTTADAMAMEKACREHDVPGRLIPVPRSISAGCGLAWCAPLAEREKLCAVMEEQGIGPEGLHECPVCV</sequence>
<protein>
    <submittedName>
        <fullName evidence="2">DUF3343 domain-containing protein</fullName>
    </submittedName>
</protein>
<dbReference type="InterPro" id="IPR021778">
    <property type="entry name" value="Se/S_carrier-like"/>
</dbReference>
<proteinExistence type="predicted"/>
<dbReference type="Proteomes" id="UP000824243">
    <property type="component" value="Unassembled WGS sequence"/>
</dbReference>
<reference evidence="2" key="1">
    <citation type="journal article" date="2021" name="PeerJ">
        <title>Extensive microbial diversity within the chicken gut microbiome revealed by metagenomics and culture.</title>
        <authorList>
            <person name="Gilroy R."/>
            <person name="Ravi A."/>
            <person name="Getino M."/>
            <person name="Pursley I."/>
            <person name="Horton D.L."/>
            <person name="Alikhan N.F."/>
            <person name="Baker D."/>
            <person name="Gharbi K."/>
            <person name="Hall N."/>
            <person name="Watson M."/>
            <person name="Adriaenssens E.M."/>
            <person name="Foster-Nyarko E."/>
            <person name="Jarju S."/>
            <person name="Secka A."/>
            <person name="Antonio M."/>
            <person name="Oren A."/>
            <person name="Chaudhuri R.R."/>
            <person name="La Ragione R."/>
            <person name="Hildebrand F."/>
            <person name="Pallen M.J."/>
        </authorList>
    </citation>
    <scope>NUCLEOTIDE SEQUENCE</scope>
    <source>
        <strain evidence="2">ChiSjej5B23-15282</strain>
    </source>
</reference>
<evidence type="ECO:0000313" key="2">
    <source>
        <dbReference type="EMBL" id="HIX47850.1"/>
    </source>
</evidence>
<evidence type="ECO:0000313" key="3">
    <source>
        <dbReference type="Proteomes" id="UP000824243"/>
    </source>
</evidence>
<dbReference type="EMBL" id="DXFA01000041">
    <property type="protein sequence ID" value="HIX47850.1"/>
    <property type="molecule type" value="Genomic_DNA"/>
</dbReference>
<name>A0A9D1VWD4_9FIRM</name>
<gene>
    <name evidence="2" type="ORF">H9981_02355</name>
</gene>